<evidence type="ECO:0000313" key="1">
    <source>
        <dbReference type="EMBL" id="EGG42529.1"/>
    </source>
</evidence>
<dbReference type="Proteomes" id="UP000004348">
    <property type="component" value="Chromosome"/>
</dbReference>
<dbReference type="InterPro" id="IPR036280">
    <property type="entry name" value="Multihaem_cyt_sf"/>
</dbReference>
<organism evidence="1">
    <name type="scientific">Candidatus Nitrosarchaeum limnium SFB1</name>
    <dbReference type="NCBI Taxonomy" id="886738"/>
    <lineage>
        <taxon>Archaea</taxon>
        <taxon>Nitrososphaerota</taxon>
        <taxon>Nitrososphaeria</taxon>
        <taxon>Nitrosopumilales</taxon>
        <taxon>Nitrosopumilaceae</taxon>
        <taxon>Nitrosarchaeum</taxon>
    </lineage>
</organism>
<proteinExistence type="predicted"/>
<dbReference type="EMBL" id="AEGP01000029">
    <property type="protein sequence ID" value="EGG42529.1"/>
    <property type="molecule type" value="Genomic_DNA"/>
</dbReference>
<accession>F3KJQ2</accession>
<dbReference type="SUPFAM" id="SSF48695">
    <property type="entry name" value="Multiheme cytochromes"/>
    <property type="match status" value="1"/>
</dbReference>
<dbReference type="HOGENOM" id="CLU_127465_0_0_2"/>
<dbReference type="STRING" id="886738.Nlim_0710"/>
<comment type="caution">
    <text evidence="1">The sequence shown here is derived from an EMBL/GenBank/DDBJ whole genome shotgun (WGS) entry which is preliminary data.</text>
</comment>
<sequence>MGLFNRKSTYCAICNKELSHKHKPKREWNVKGSLCGDCHFDKSKEYYEGKVRQPCVVCGTTKIISELWEPRWQWDMEGLLCKECFDKKEESFDSKKKFCALCGTTMGFIRHNPKSKWMIEGQLCRKCWDEKKAELG</sequence>
<reference evidence="1" key="1">
    <citation type="journal article" date="2011" name="PLoS ONE">
        <title>Genome of a low-salinity ammonia-oxidizing archaeon determined by single-cell and metagenomic analysis.</title>
        <authorList>
            <person name="Blainey P.C."/>
            <person name="Mosier A.C."/>
            <person name="Potanina A."/>
            <person name="Francis C.A."/>
            <person name="Quake S.R."/>
        </authorList>
    </citation>
    <scope>NUCLEOTIDE SEQUENCE [LARGE SCALE GENOMIC DNA]</scope>
    <source>
        <strain evidence="1">SFB1</strain>
    </source>
</reference>
<gene>
    <name evidence="1" type="ORF">Nlim_0710</name>
</gene>
<dbReference type="AlphaFoldDB" id="F3KJQ2"/>
<protein>
    <submittedName>
        <fullName evidence="1">Uncharacterized protein</fullName>
    </submittedName>
</protein>
<name>F3KJQ2_9ARCH</name>